<dbReference type="RefSeq" id="WP_144087942.1">
    <property type="nucleotide sequence ID" value="NZ_VMHE01000003.1"/>
</dbReference>
<name>A0A556PQX0_9BACI</name>
<proteinExistence type="predicted"/>
<gene>
    <name evidence="1" type="ORF">FPQ13_03555</name>
</gene>
<dbReference type="Gene3D" id="2.70.180.10">
    <property type="entry name" value="Hypothetical protein YojF"/>
    <property type="match status" value="1"/>
</dbReference>
<accession>A0A556PQX0</accession>
<comment type="caution">
    <text evidence="1">The sequence shown here is derived from an EMBL/GenBank/DDBJ whole genome shotgun (WGS) entry which is preliminary data.</text>
</comment>
<organism evidence="1 2">
    <name type="scientific">Allobacillus salarius</name>
    <dbReference type="NCBI Taxonomy" id="1955272"/>
    <lineage>
        <taxon>Bacteria</taxon>
        <taxon>Bacillati</taxon>
        <taxon>Bacillota</taxon>
        <taxon>Bacilli</taxon>
        <taxon>Bacillales</taxon>
        <taxon>Bacillaceae</taxon>
        <taxon>Allobacillus</taxon>
    </lineage>
</organism>
<dbReference type="InterPro" id="IPR014934">
    <property type="entry name" value="DUF1806"/>
</dbReference>
<evidence type="ECO:0000313" key="1">
    <source>
        <dbReference type="EMBL" id="TSJ66781.1"/>
    </source>
</evidence>
<dbReference type="InterPro" id="IPR036492">
    <property type="entry name" value="YojF_sf"/>
</dbReference>
<sequence length="117" mass="13384">MKSIELNKVQDYLDQWTNKPVYVHVETTNGAYAKHFDANAYNVGAYVRNAQITYTQGKIVEQEGAYRVGLKHEIGWIYAEGLTDFEFNENNQLLMAGHDADGRLMVAMQLSETPFNY</sequence>
<dbReference type="Proteomes" id="UP000316425">
    <property type="component" value="Unassembled WGS sequence"/>
</dbReference>
<dbReference type="SUPFAM" id="SSF89442">
    <property type="entry name" value="Hypothetical protein YojF"/>
    <property type="match status" value="1"/>
</dbReference>
<reference evidence="1 2" key="1">
    <citation type="submission" date="2019-07" db="EMBL/GenBank/DDBJ databases">
        <title>Allobacillus sp. nov. SKP isolated from shrimp paste of Euphausiacea.</title>
        <authorList>
            <person name="Kanchanasin P."/>
            <person name="Tanasupawat S."/>
            <person name="Shi W."/>
            <person name="Wu L."/>
            <person name="Ma J."/>
        </authorList>
    </citation>
    <scope>NUCLEOTIDE SEQUENCE [LARGE SCALE GENOMIC DNA]</scope>
    <source>
        <strain evidence="1 2">SKP4-8</strain>
    </source>
</reference>
<dbReference type="OrthoDB" id="2352913at2"/>
<keyword evidence="2" id="KW-1185">Reference proteome</keyword>
<protein>
    <submittedName>
        <fullName evidence="1">DUF1806 family protein</fullName>
    </submittedName>
</protein>
<dbReference type="EMBL" id="VMHE01000003">
    <property type="protein sequence ID" value="TSJ66781.1"/>
    <property type="molecule type" value="Genomic_DNA"/>
</dbReference>
<evidence type="ECO:0000313" key="2">
    <source>
        <dbReference type="Proteomes" id="UP000316425"/>
    </source>
</evidence>
<dbReference type="Pfam" id="PF08830">
    <property type="entry name" value="DUF1806"/>
    <property type="match status" value="1"/>
</dbReference>
<dbReference type="AlphaFoldDB" id="A0A556PQX0"/>